<keyword evidence="3" id="KW-1185">Reference proteome</keyword>
<dbReference type="SUPFAM" id="SSF143744">
    <property type="entry name" value="GlcG-like"/>
    <property type="match status" value="1"/>
</dbReference>
<comment type="caution">
    <text evidence="2">The sequence shown here is derived from an EMBL/GenBank/DDBJ whole genome shotgun (WGS) entry which is preliminary data.</text>
</comment>
<dbReference type="PANTHER" id="PTHR34309:SF10">
    <property type="entry name" value="SLR1406 PROTEIN"/>
    <property type="match status" value="1"/>
</dbReference>
<feature type="signal peptide" evidence="1">
    <location>
        <begin position="1"/>
        <end position="18"/>
    </location>
</feature>
<protein>
    <submittedName>
        <fullName evidence="2">Heme-binding protein</fullName>
    </submittedName>
</protein>
<feature type="chain" id="PRO_5030847016" evidence="1">
    <location>
        <begin position="19"/>
        <end position="176"/>
    </location>
</feature>
<dbReference type="Gene3D" id="3.30.450.150">
    <property type="entry name" value="Haem-degrading domain"/>
    <property type="match status" value="1"/>
</dbReference>
<keyword evidence="1" id="KW-0732">Signal</keyword>
<dbReference type="InterPro" id="IPR052517">
    <property type="entry name" value="GlcG_carb_metab_protein"/>
</dbReference>
<dbReference type="AlphaFoldDB" id="A0A7X1TSN1"/>
<name>A0A7X1TSN1_9DEIO</name>
<evidence type="ECO:0000313" key="3">
    <source>
        <dbReference type="Proteomes" id="UP000484842"/>
    </source>
</evidence>
<dbReference type="RefSeq" id="WP_152872332.1">
    <property type="nucleotide sequence ID" value="NZ_WBSL01000013.1"/>
</dbReference>
<dbReference type="Pfam" id="PF03928">
    <property type="entry name" value="HbpS-like"/>
    <property type="match status" value="1"/>
</dbReference>
<organism evidence="2 3">
    <name type="scientific">Deinococcus terrestris</name>
    <dbReference type="NCBI Taxonomy" id="2651870"/>
    <lineage>
        <taxon>Bacteria</taxon>
        <taxon>Thermotogati</taxon>
        <taxon>Deinococcota</taxon>
        <taxon>Deinococci</taxon>
        <taxon>Deinococcales</taxon>
        <taxon>Deinococcaceae</taxon>
        <taxon>Deinococcus</taxon>
    </lineage>
</organism>
<dbReference type="EMBL" id="WBSL01000013">
    <property type="protein sequence ID" value="MPY68023.1"/>
    <property type="molecule type" value="Genomic_DNA"/>
</dbReference>
<sequence length="176" mass="17602">MKRILLGLLALSLPTALAQTTPAQTPPAPSPVRLAATATVPQASLSLAAALRIAQLAVTNCAAQGYNVTATVVDRAGITLAVARAENAGPHTVDASFRKAYTSASARNTTAAIAENIRNNPASAELARIDRFLVLAGGAPIRVEGAVVGAIGVGGAPSGQIDEKCGTDAATAVLGR</sequence>
<evidence type="ECO:0000313" key="2">
    <source>
        <dbReference type="EMBL" id="MPY68023.1"/>
    </source>
</evidence>
<reference evidence="2 3" key="1">
    <citation type="submission" date="2019-10" db="EMBL/GenBank/DDBJ databases">
        <title>Deinococcus sp. isolated from soil.</title>
        <authorList>
            <person name="Li Y."/>
            <person name="Wang J."/>
        </authorList>
    </citation>
    <scope>NUCLEOTIDE SEQUENCE [LARGE SCALE GENOMIC DNA]</scope>
    <source>
        <strain evidence="2 3">SDU3-2</strain>
    </source>
</reference>
<evidence type="ECO:0000256" key="1">
    <source>
        <dbReference type="SAM" id="SignalP"/>
    </source>
</evidence>
<dbReference type="InterPro" id="IPR005624">
    <property type="entry name" value="PduO/GlcC-like"/>
</dbReference>
<dbReference type="InterPro" id="IPR038084">
    <property type="entry name" value="PduO/GlcC-like_sf"/>
</dbReference>
<dbReference type="PANTHER" id="PTHR34309">
    <property type="entry name" value="SLR1406 PROTEIN"/>
    <property type="match status" value="1"/>
</dbReference>
<proteinExistence type="predicted"/>
<dbReference type="Proteomes" id="UP000484842">
    <property type="component" value="Unassembled WGS sequence"/>
</dbReference>
<gene>
    <name evidence="2" type="ORF">F8S09_15295</name>
</gene>
<accession>A0A7X1TSN1</accession>